<protein>
    <submittedName>
        <fullName evidence="2">Uncharacterized protein</fullName>
    </submittedName>
</protein>
<evidence type="ECO:0000313" key="2">
    <source>
        <dbReference type="EMBL" id="KGN32951.1"/>
    </source>
</evidence>
<dbReference type="eggNOG" id="ENOG5033B7P">
    <property type="taxonomic scope" value="Bacteria"/>
</dbReference>
<accession>A0A0A0JBG3</accession>
<evidence type="ECO:0000313" key="3">
    <source>
        <dbReference type="Proteomes" id="UP000030002"/>
    </source>
</evidence>
<dbReference type="STRING" id="1385520.N802_16365"/>
<name>A0A0A0JBG3_9MICO</name>
<dbReference type="OrthoDB" id="5196537at2"/>
<evidence type="ECO:0000256" key="1">
    <source>
        <dbReference type="SAM" id="MobiDB-lite"/>
    </source>
</evidence>
<organism evidence="2 3">
    <name type="scientific">Knoellia sinensis KCTC 19936</name>
    <dbReference type="NCBI Taxonomy" id="1385520"/>
    <lineage>
        <taxon>Bacteria</taxon>
        <taxon>Bacillati</taxon>
        <taxon>Actinomycetota</taxon>
        <taxon>Actinomycetes</taxon>
        <taxon>Micrococcales</taxon>
        <taxon>Intrasporangiaceae</taxon>
        <taxon>Knoellia</taxon>
    </lineage>
</organism>
<reference evidence="2 3" key="1">
    <citation type="submission" date="2013-08" db="EMBL/GenBank/DDBJ databases">
        <title>The genome sequence of Knoellia sinensis.</title>
        <authorList>
            <person name="Zhu W."/>
            <person name="Wang G."/>
        </authorList>
    </citation>
    <scope>NUCLEOTIDE SEQUENCE [LARGE SCALE GENOMIC DNA]</scope>
    <source>
        <strain evidence="2 3">KCTC 19936</strain>
    </source>
</reference>
<feature type="region of interest" description="Disordered" evidence="1">
    <location>
        <begin position="14"/>
        <end position="66"/>
    </location>
</feature>
<dbReference type="RefSeq" id="WP_035914920.1">
    <property type="nucleotide sequence ID" value="NZ_AVPJ01000005.1"/>
</dbReference>
<dbReference type="Proteomes" id="UP000030002">
    <property type="component" value="Unassembled WGS sequence"/>
</dbReference>
<feature type="compositionally biased region" description="Gly residues" evidence="1">
    <location>
        <begin position="53"/>
        <end position="66"/>
    </location>
</feature>
<dbReference type="AlphaFoldDB" id="A0A0A0JBG3"/>
<proteinExistence type="predicted"/>
<keyword evidence="3" id="KW-1185">Reference proteome</keyword>
<comment type="caution">
    <text evidence="2">The sequence shown here is derived from an EMBL/GenBank/DDBJ whole genome shotgun (WGS) entry which is preliminary data.</text>
</comment>
<gene>
    <name evidence="2" type="ORF">N802_16365</name>
</gene>
<sequence length="66" mass="7039">MQIDRQQIVDLLRQRGDEDKATQAESALPEQLDTDKDKDKLSQLGLNPQDLMGSGGGGGMGNPLGS</sequence>
<dbReference type="EMBL" id="AVPJ01000005">
    <property type="protein sequence ID" value="KGN32951.1"/>
    <property type="molecule type" value="Genomic_DNA"/>
</dbReference>